<organism evidence="2 3">
    <name type="scientific">Granulimonas faecalis</name>
    <dbReference type="NCBI Taxonomy" id="2894155"/>
    <lineage>
        <taxon>Bacteria</taxon>
        <taxon>Bacillati</taxon>
        <taxon>Actinomycetota</taxon>
        <taxon>Coriobacteriia</taxon>
        <taxon>Coriobacteriales</taxon>
        <taxon>Kribbibacteriaceae</taxon>
        <taxon>Granulimonas</taxon>
    </lineage>
</organism>
<feature type="region of interest" description="Disordered" evidence="1">
    <location>
        <begin position="593"/>
        <end position="619"/>
    </location>
</feature>
<evidence type="ECO:0000313" key="2">
    <source>
        <dbReference type="EMBL" id="GJM55965.1"/>
    </source>
</evidence>
<gene>
    <name evidence="2" type="ORF">ATOP_16200</name>
</gene>
<evidence type="ECO:0000313" key="3">
    <source>
        <dbReference type="Proteomes" id="UP001055025"/>
    </source>
</evidence>
<comment type="caution">
    <text evidence="2">The sequence shown here is derived from an EMBL/GenBank/DDBJ whole genome shotgun (WGS) entry which is preliminary data.</text>
</comment>
<dbReference type="AlphaFoldDB" id="A0AAV5B815"/>
<proteinExistence type="predicted"/>
<dbReference type="Proteomes" id="UP001055025">
    <property type="component" value="Unassembled WGS sequence"/>
</dbReference>
<dbReference type="SUPFAM" id="SSF48452">
    <property type="entry name" value="TPR-like"/>
    <property type="match status" value="1"/>
</dbReference>
<name>A0AAV5B815_9ACTN</name>
<sequence>MDQTPRTHPLPPFTEALVLPPLPGDATDLPMAVVDVETWRPAAMRTWGYLVLLEDAVTARILGCLEAGGIFWPCSAPLDTRPSGEPLARGLMYSGRDDGEVEARVGDAVETAALWGPCPGGGQRLHDAAHGIDLGPYGAPDAHLDFRAVTVAGALLAWRLQTEAEAETRNPAEPEAAPADRKVLDVLLEKPLPDAVDEIVEAGREGGVAARYAARSLEAAGASDLRSAVAATGADVVRLASTHLWWMRFPPGADPAHRDTLLSVEAALNRIQLVLDGEAPAHDRACDEAGFGALRAWALQAADVLDGHTRPNPMATFHGVEFARGGEWDVRSRMARACERLRLPFRLEYRYDVDLPSGCVSVEFALPKAQWFPAERMGDGGLEDCRALQGTFVALYGLRLSALLAACAFGSSVAVTRCLVCAFDGGLGGEAVMGCDFDRLGFSRTGIEALEDDASRPVDDPAALARSLGAKATMELSDGTLRPVEPLRVPGLGRNRGDLWRDRRPLSEPLSSLVMAETGADLDVYHDDFPAELEEVRSICSEEAETPVMAIMRLEELCDRILGALEDRGGLEGRSPLWSNSSPVRMLMAHAPAGGTRQTGAEGARDPLGITGDHDPQPGRPSRFYQLPDAFFEAKDAISRRYSDLGDFAQAMAVADQCVALAPTSVPPRMRRAVLLGDHGDFTQAEAELKVLLTMLVDTDDTGFCLYRLAFAYWQQGKPDLAAAAYVLAARCPRFADQARLELSDLLREESVEEPSMKQAAAALDADGAELPLDETLLDTLGEAGGRLVDEGFPIAAWRPLKLLADRDNNDDLHSIAHSLRDGTPSAYL</sequence>
<accession>A0AAV5B815</accession>
<dbReference type="Gene3D" id="1.25.40.10">
    <property type="entry name" value="Tetratricopeptide repeat domain"/>
    <property type="match status" value="1"/>
</dbReference>
<evidence type="ECO:0008006" key="4">
    <source>
        <dbReference type="Google" id="ProtNLM"/>
    </source>
</evidence>
<keyword evidence="3" id="KW-1185">Reference proteome</keyword>
<dbReference type="InterPro" id="IPR011990">
    <property type="entry name" value="TPR-like_helical_dom_sf"/>
</dbReference>
<reference evidence="2" key="1">
    <citation type="journal article" date="2022" name="Int. J. Syst. Evol. Microbiol.">
        <title>Granulimonas faecalis gen. nov., sp. nov., and Leptogranulimonas caecicola gen. nov., sp. nov., novel lactate-producing Atopobiaceae bacteria isolated from mouse intestines, and an emended description of the family Atopobiaceae.</title>
        <authorList>
            <person name="Morinaga K."/>
            <person name="Kusada H."/>
            <person name="Sakamoto S."/>
            <person name="Murakami T."/>
            <person name="Toyoda A."/>
            <person name="Mori H."/>
            <person name="Meng X.Y."/>
            <person name="Takashino M."/>
            <person name="Murotomi K."/>
            <person name="Tamaki H."/>
        </authorList>
    </citation>
    <scope>NUCLEOTIDE SEQUENCE</scope>
    <source>
        <strain evidence="2">OPF53</strain>
    </source>
</reference>
<dbReference type="RefSeq" id="WP_135979007.1">
    <property type="nucleotide sequence ID" value="NZ_BQKC01000001.1"/>
</dbReference>
<evidence type="ECO:0000256" key="1">
    <source>
        <dbReference type="SAM" id="MobiDB-lite"/>
    </source>
</evidence>
<protein>
    <recommendedName>
        <fullName evidence="4">Tetratricopeptide repeat protein</fullName>
    </recommendedName>
</protein>
<dbReference type="EMBL" id="BQKC01000001">
    <property type="protein sequence ID" value="GJM55965.1"/>
    <property type="molecule type" value="Genomic_DNA"/>
</dbReference>